<dbReference type="GO" id="GO:0006520">
    <property type="term" value="P:amino acid metabolic process"/>
    <property type="evidence" value="ECO:0007669"/>
    <property type="project" value="UniProtKB-ARBA"/>
</dbReference>
<feature type="compositionally biased region" description="Gly residues" evidence="1">
    <location>
        <begin position="201"/>
        <end position="210"/>
    </location>
</feature>
<dbReference type="SUPFAM" id="SSF55021">
    <property type="entry name" value="ACT-like"/>
    <property type="match status" value="2"/>
</dbReference>
<dbReference type="PANTHER" id="PTHR31131:SF6">
    <property type="entry name" value="CASTOR ACT DOMAIN-CONTAINING PROTEIN"/>
    <property type="match status" value="1"/>
</dbReference>
<evidence type="ECO:0000256" key="1">
    <source>
        <dbReference type="SAM" id="MobiDB-lite"/>
    </source>
</evidence>
<gene>
    <name evidence="4" type="primary">GATSL3_2</name>
    <name evidence="4" type="ORF">BGZ95_010531</name>
</gene>
<accession>A0AAD4DLQ6</accession>
<feature type="domain" description="CASTOR ACT" evidence="2">
    <location>
        <begin position="340"/>
        <end position="401"/>
    </location>
</feature>
<evidence type="ECO:0000313" key="4">
    <source>
        <dbReference type="EMBL" id="KAG0280330.1"/>
    </source>
</evidence>
<feature type="compositionally biased region" description="Polar residues" evidence="1">
    <location>
        <begin position="449"/>
        <end position="459"/>
    </location>
</feature>
<dbReference type="Pfam" id="PF18700">
    <property type="entry name" value="Castor1_N"/>
    <property type="match status" value="1"/>
</dbReference>
<dbReference type="InterPro" id="IPR045865">
    <property type="entry name" value="ACT-like_dom_sf"/>
</dbReference>
<feature type="domain" description="CASTOR ACT" evidence="2">
    <location>
        <begin position="74"/>
        <end position="132"/>
    </location>
</feature>
<dbReference type="Pfam" id="PF13840">
    <property type="entry name" value="ACT_7"/>
    <property type="match status" value="2"/>
</dbReference>
<feature type="domain" description="CASTOR1 N-terminal" evidence="3">
    <location>
        <begin position="9"/>
        <end position="60"/>
    </location>
</feature>
<name>A0AAD4DLQ6_9FUNG</name>
<comment type="caution">
    <text evidence="4">The sequence shown here is derived from an EMBL/GenBank/DDBJ whole genome shotgun (WGS) entry which is preliminary data.</text>
</comment>
<feature type="region of interest" description="Disordered" evidence="1">
    <location>
        <begin position="447"/>
        <end position="494"/>
    </location>
</feature>
<sequence>MIVDILPFRLKLASMDKADIPRCTHQLMKLVLFPSGPKHFFSYSETDREVSLILDETHIPAFPKDTLDVCNVIWRAVQIEAGESGLGAMDVVSQVSKPLADINVSIMQISTYDADFTLLPECDLTRALDCLSKVFDISNNPLQDVGLAPADLQSWEETFPMSPTEVNSLQDALALNASTMRRRQSSLLNMLDTNGLRRNGGAAGETGLGQSGSEDSGIGSEATSGPNSGLTSGHGSHVLDTTLQGLDPPLISSLSLDDAAAKASKGRHPFQVNFPHRLHITSMEHGLMDQLAIRLLESIFFDNRVDRFFSFTQTDTTLSIIMDDATMSLFPDHTLNTQEGDWRLIAIGDGPLGFDECGIVSEFSRPLSESGIGLFYLSTFSSDYIMVNDQDFERAVVCLEETSRLVLAKDELVGLSEGDNGGEENGTAHRNGGHFLRLSKKGGAGSMHSIDTSSLSGVSSDVDPAELSPVSTNADTPEDNKTEDNTNSDELLAN</sequence>
<feature type="region of interest" description="Disordered" evidence="1">
    <location>
        <begin position="415"/>
        <end position="435"/>
    </location>
</feature>
<organism evidence="4 5">
    <name type="scientific">Linnemannia exigua</name>
    <dbReference type="NCBI Taxonomy" id="604196"/>
    <lineage>
        <taxon>Eukaryota</taxon>
        <taxon>Fungi</taxon>
        <taxon>Fungi incertae sedis</taxon>
        <taxon>Mucoromycota</taxon>
        <taxon>Mortierellomycotina</taxon>
        <taxon>Mortierellomycetes</taxon>
        <taxon>Mortierellales</taxon>
        <taxon>Mortierellaceae</taxon>
        <taxon>Linnemannia</taxon>
    </lineage>
</organism>
<feature type="region of interest" description="Disordered" evidence="1">
    <location>
        <begin position="192"/>
        <end position="241"/>
    </location>
</feature>
<evidence type="ECO:0000259" key="2">
    <source>
        <dbReference type="Pfam" id="PF13840"/>
    </source>
</evidence>
<dbReference type="AlphaFoldDB" id="A0AAD4DLQ6"/>
<dbReference type="InterPro" id="IPR027795">
    <property type="entry name" value="CASTOR_ACT_dom"/>
</dbReference>
<proteinExistence type="predicted"/>
<dbReference type="Proteomes" id="UP001194580">
    <property type="component" value="Unassembled WGS sequence"/>
</dbReference>
<dbReference type="Gene3D" id="3.30.2130.10">
    <property type="entry name" value="VC0802-like"/>
    <property type="match status" value="2"/>
</dbReference>
<evidence type="ECO:0000259" key="3">
    <source>
        <dbReference type="Pfam" id="PF18700"/>
    </source>
</evidence>
<keyword evidence="5" id="KW-1185">Reference proteome</keyword>
<dbReference type="GO" id="GO:0046394">
    <property type="term" value="P:carboxylic acid biosynthetic process"/>
    <property type="evidence" value="ECO:0007669"/>
    <property type="project" value="UniProtKB-ARBA"/>
</dbReference>
<evidence type="ECO:0000313" key="5">
    <source>
        <dbReference type="Proteomes" id="UP001194580"/>
    </source>
</evidence>
<dbReference type="PANTHER" id="PTHR31131">
    <property type="entry name" value="CHROMOSOME 1, WHOLE GENOME SHOTGUN SEQUENCE"/>
    <property type="match status" value="1"/>
</dbReference>
<reference evidence="4" key="1">
    <citation type="journal article" date="2020" name="Fungal Divers.">
        <title>Resolving the Mortierellaceae phylogeny through synthesis of multi-gene phylogenetics and phylogenomics.</title>
        <authorList>
            <person name="Vandepol N."/>
            <person name="Liber J."/>
            <person name="Desiro A."/>
            <person name="Na H."/>
            <person name="Kennedy M."/>
            <person name="Barry K."/>
            <person name="Grigoriev I.V."/>
            <person name="Miller A.N."/>
            <person name="O'Donnell K."/>
            <person name="Stajich J.E."/>
            <person name="Bonito G."/>
        </authorList>
    </citation>
    <scope>NUCLEOTIDE SEQUENCE</scope>
    <source>
        <strain evidence="4">NRRL 28262</strain>
    </source>
</reference>
<dbReference type="InterPro" id="IPR051719">
    <property type="entry name" value="CASTOR_mTORC1"/>
</dbReference>
<dbReference type="InterPro" id="IPR040778">
    <property type="entry name" value="CASTOR1_N"/>
</dbReference>
<feature type="compositionally biased region" description="Polar residues" evidence="1">
    <location>
        <begin position="221"/>
        <end position="241"/>
    </location>
</feature>
<protein>
    <submittedName>
        <fullName evidence="4">GATS protein-like 3</fullName>
    </submittedName>
</protein>
<dbReference type="EMBL" id="JAAAIL010000071">
    <property type="protein sequence ID" value="KAG0280330.1"/>
    <property type="molecule type" value="Genomic_DNA"/>
</dbReference>